<comment type="caution">
    <text evidence="1">The sequence shown here is derived from an EMBL/GenBank/DDBJ whole genome shotgun (WGS) entry which is preliminary data.</text>
</comment>
<evidence type="ECO:0000313" key="1">
    <source>
        <dbReference type="EMBL" id="KAI0058296.1"/>
    </source>
</evidence>
<reference evidence="1" key="2">
    <citation type="journal article" date="2022" name="New Phytol.">
        <title>Evolutionary transition to the ectomycorrhizal habit in the genomes of a hyperdiverse lineage of mushroom-forming fungi.</title>
        <authorList>
            <person name="Looney B."/>
            <person name="Miyauchi S."/>
            <person name="Morin E."/>
            <person name="Drula E."/>
            <person name="Courty P.E."/>
            <person name="Kohler A."/>
            <person name="Kuo A."/>
            <person name="LaButti K."/>
            <person name="Pangilinan J."/>
            <person name="Lipzen A."/>
            <person name="Riley R."/>
            <person name="Andreopoulos W."/>
            <person name="He G."/>
            <person name="Johnson J."/>
            <person name="Nolan M."/>
            <person name="Tritt A."/>
            <person name="Barry K.W."/>
            <person name="Grigoriev I.V."/>
            <person name="Nagy L.G."/>
            <person name="Hibbett D."/>
            <person name="Henrissat B."/>
            <person name="Matheny P.B."/>
            <person name="Labbe J."/>
            <person name="Martin F.M."/>
        </authorList>
    </citation>
    <scope>NUCLEOTIDE SEQUENCE</scope>
    <source>
        <strain evidence="1">HHB10654</strain>
    </source>
</reference>
<accession>A0ACB8SRD7</accession>
<reference evidence="1" key="1">
    <citation type="submission" date="2021-03" db="EMBL/GenBank/DDBJ databases">
        <authorList>
            <consortium name="DOE Joint Genome Institute"/>
            <person name="Ahrendt S."/>
            <person name="Looney B.P."/>
            <person name="Miyauchi S."/>
            <person name="Morin E."/>
            <person name="Drula E."/>
            <person name="Courty P.E."/>
            <person name="Chicoki N."/>
            <person name="Fauchery L."/>
            <person name="Kohler A."/>
            <person name="Kuo A."/>
            <person name="Labutti K."/>
            <person name="Pangilinan J."/>
            <person name="Lipzen A."/>
            <person name="Riley R."/>
            <person name="Andreopoulos W."/>
            <person name="He G."/>
            <person name="Johnson J."/>
            <person name="Barry K.W."/>
            <person name="Grigoriev I.V."/>
            <person name="Nagy L."/>
            <person name="Hibbett D."/>
            <person name="Henrissat B."/>
            <person name="Matheny P.B."/>
            <person name="Labbe J."/>
            <person name="Martin F."/>
        </authorList>
    </citation>
    <scope>NUCLEOTIDE SEQUENCE</scope>
    <source>
        <strain evidence="1">HHB10654</strain>
    </source>
</reference>
<keyword evidence="2" id="KW-1185">Reference proteome</keyword>
<gene>
    <name evidence="1" type="ORF">BV25DRAFT_1764539</name>
</gene>
<feature type="non-terminal residue" evidence="1">
    <location>
        <position position="57"/>
    </location>
</feature>
<feature type="non-terminal residue" evidence="1">
    <location>
        <position position="1"/>
    </location>
</feature>
<evidence type="ECO:0000313" key="2">
    <source>
        <dbReference type="Proteomes" id="UP000814140"/>
    </source>
</evidence>
<dbReference type="Proteomes" id="UP000814140">
    <property type="component" value="Unassembled WGS sequence"/>
</dbReference>
<proteinExistence type="predicted"/>
<organism evidence="1 2">
    <name type="scientific">Artomyces pyxidatus</name>
    <dbReference type="NCBI Taxonomy" id="48021"/>
    <lineage>
        <taxon>Eukaryota</taxon>
        <taxon>Fungi</taxon>
        <taxon>Dikarya</taxon>
        <taxon>Basidiomycota</taxon>
        <taxon>Agaricomycotina</taxon>
        <taxon>Agaricomycetes</taxon>
        <taxon>Russulales</taxon>
        <taxon>Auriscalpiaceae</taxon>
        <taxon>Artomyces</taxon>
    </lineage>
</organism>
<dbReference type="EMBL" id="MU277237">
    <property type="protein sequence ID" value="KAI0058296.1"/>
    <property type="molecule type" value="Genomic_DNA"/>
</dbReference>
<sequence length="57" mass="6334">ETPSTMKGLSGFVQLGNYYRPVIADFGRLARPLTDLIRDAEIPIGKGKHAHQKALRE</sequence>
<protein>
    <submittedName>
        <fullName evidence="1">Uncharacterized protein</fullName>
    </submittedName>
</protein>
<name>A0ACB8SRD7_9AGAM</name>